<dbReference type="Proteomes" id="UP000193804">
    <property type="component" value="Unassembled WGS sequence"/>
</dbReference>
<name>A0A1X7K602_9BACT</name>
<dbReference type="Gene3D" id="3.90.180.10">
    <property type="entry name" value="Medium-chain alcohol dehydrogenases, catalytic domain"/>
    <property type="match status" value="1"/>
</dbReference>
<evidence type="ECO:0000313" key="2">
    <source>
        <dbReference type="EMBL" id="SMG36082.1"/>
    </source>
</evidence>
<gene>
    <name evidence="2" type="ORF">SAMN05661096_02404</name>
</gene>
<dbReference type="OrthoDB" id="648910at2"/>
<evidence type="ECO:0000259" key="1">
    <source>
        <dbReference type="SMART" id="SM00829"/>
    </source>
</evidence>
<keyword evidence="3" id="KW-1185">Reference proteome</keyword>
<dbReference type="GO" id="GO:0016491">
    <property type="term" value="F:oxidoreductase activity"/>
    <property type="evidence" value="ECO:0007669"/>
    <property type="project" value="InterPro"/>
</dbReference>
<dbReference type="CDD" id="cd08267">
    <property type="entry name" value="MDR1"/>
    <property type="match status" value="1"/>
</dbReference>
<dbReference type="Gene3D" id="3.40.50.720">
    <property type="entry name" value="NAD(P)-binding Rossmann-like Domain"/>
    <property type="match status" value="1"/>
</dbReference>
<accession>A0A1X7K602</accession>
<protein>
    <submittedName>
        <fullName evidence="2">NADPH:quinone reductase</fullName>
    </submittedName>
</protein>
<dbReference type="PANTHER" id="PTHR11695:SF648">
    <property type="entry name" value="ZINC-BINDING OXIDOREDUCTASE"/>
    <property type="match status" value="1"/>
</dbReference>
<reference evidence="3" key="1">
    <citation type="submission" date="2017-04" db="EMBL/GenBank/DDBJ databases">
        <authorList>
            <person name="Varghese N."/>
            <person name="Submissions S."/>
        </authorList>
    </citation>
    <scope>NUCLEOTIDE SEQUENCE [LARGE SCALE GENOMIC DNA]</scope>
    <source>
        <strain evidence="3">DSM 4125</strain>
    </source>
</reference>
<dbReference type="InterPro" id="IPR011032">
    <property type="entry name" value="GroES-like_sf"/>
</dbReference>
<dbReference type="InterPro" id="IPR020843">
    <property type="entry name" value="ER"/>
</dbReference>
<evidence type="ECO:0000313" key="3">
    <source>
        <dbReference type="Proteomes" id="UP000193804"/>
    </source>
</evidence>
<sequence length="324" mass="35653">MKAAICTKYGPPETLEIDQVANPVPKDDEILVKIISTAVNSADVRVRGMAVSGILRLLMKFVLGFTKPRKPILGTVYSGIVIGMGLKVHKFNLGDRVCGLTGYDFGAYGEYVTVKENSVVSKMPEKLSFDEAASLIFGGQTAIYFLDKLKIAERKQPKVLIIGATGSVGTAAIQLATYYGGLVYAVCGSDGRALMEYLGVSNIIYYDKEDFTKLDMKFDIIFDAFGKTKRNRCKHLLEKGGVYKTVGGLEYASESVDQLRLIMRLWKKGVYKAIIDKVYALEDIVEAHRYVESGRKKGNVVLSIGDNPDSPINFDQEIQKISVG</sequence>
<dbReference type="STRING" id="1028.SAMN05661096_02404"/>
<dbReference type="EMBL" id="FXAW01000004">
    <property type="protein sequence ID" value="SMG36082.1"/>
    <property type="molecule type" value="Genomic_DNA"/>
</dbReference>
<dbReference type="RefSeq" id="WP_085517461.1">
    <property type="nucleotide sequence ID" value="NZ_FXAW01000004.1"/>
</dbReference>
<dbReference type="Pfam" id="PF08240">
    <property type="entry name" value="ADH_N"/>
    <property type="match status" value="1"/>
</dbReference>
<dbReference type="Pfam" id="PF13602">
    <property type="entry name" value="ADH_zinc_N_2"/>
    <property type="match status" value="1"/>
</dbReference>
<feature type="domain" description="Enoyl reductase (ER)" evidence="1">
    <location>
        <begin position="10"/>
        <end position="302"/>
    </location>
</feature>
<dbReference type="PANTHER" id="PTHR11695">
    <property type="entry name" value="ALCOHOL DEHYDROGENASE RELATED"/>
    <property type="match status" value="1"/>
</dbReference>
<dbReference type="InterPro" id="IPR013154">
    <property type="entry name" value="ADH-like_N"/>
</dbReference>
<dbReference type="InterPro" id="IPR050700">
    <property type="entry name" value="YIM1/Zinc_Alcohol_DH_Fams"/>
</dbReference>
<dbReference type="InterPro" id="IPR036291">
    <property type="entry name" value="NAD(P)-bd_dom_sf"/>
</dbReference>
<proteinExistence type="predicted"/>
<dbReference type="SMART" id="SM00829">
    <property type="entry name" value="PKS_ER"/>
    <property type="match status" value="1"/>
</dbReference>
<organism evidence="2 3">
    <name type="scientific">Marivirga sericea</name>
    <dbReference type="NCBI Taxonomy" id="1028"/>
    <lineage>
        <taxon>Bacteria</taxon>
        <taxon>Pseudomonadati</taxon>
        <taxon>Bacteroidota</taxon>
        <taxon>Cytophagia</taxon>
        <taxon>Cytophagales</taxon>
        <taxon>Marivirgaceae</taxon>
        <taxon>Marivirga</taxon>
    </lineage>
</organism>
<dbReference type="AlphaFoldDB" id="A0A1X7K602"/>
<dbReference type="SUPFAM" id="SSF51735">
    <property type="entry name" value="NAD(P)-binding Rossmann-fold domains"/>
    <property type="match status" value="1"/>
</dbReference>
<dbReference type="SUPFAM" id="SSF50129">
    <property type="entry name" value="GroES-like"/>
    <property type="match status" value="1"/>
</dbReference>